<accession>A0ABQ7J5K1</accession>
<feature type="domain" description="Histone acetyl transferase HAT1 N-terminal" evidence="7">
    <location>
        <begin position="32"/>
        <end position="149"/>
    </location>
</feature>
<feature type="compositionally biased region" description="Basic and acidic residues" evidence="6">
    <location>
        <begin position="295"/>
        <end position="308"/>
    </location>
</feature>
<keyword evidence="4" id="KW-0012">Acyltransferase</keyword>
<dbReference type="SUPFAM" id="SSF55729">
    <property type="entry name" value="Acyl-CoA N-acyltransferases (Nat)"/>
    <property type="match status" value="1"/>
</dbReference>
<reference evidence="8 9" key="1">
    <citation type="journal article" date="2020" name="bioRxiv">
        <title>Metabolic contributions of an alphaproteobacterial endosymbiont in the apicomplexan Cardiosporidium cionae.</title>
        <authorList>
            <person name="Hunter E.S."/>
            <person name="Paight C.J."/>
            <person name="Lane C.E."/>
        </authorList>
    </citation>
    <scope>NUCLEOTIDE SEQUENCE [LARGE SCALE GENOMIC DNA]</scope>
    <source>
        <strain evidence="8">ESH_2018</strain>
    </source>
</reference>
<keyword evidence="3" id="KW-0808">Transferase</keyword>
<feature type="compositionally biased region" description="Basic and acidic residues" evidence="6">
    <location>
        <begin position="249"/>
        <end position="266"/>
    </location>
</feature>
<organism evidence="8 9">
    <name type="scientific">Cardiosporidium cionae</name>
    <dbReference type="NCBI Taxonomy" id="476202"/>
    <lineage>
        <taxon>Eukaryota</taxon>
        <taxon>Sar</taxon>
        <taxon>Alveolata</taxon>
        <taxon>Apicomplexa</taxon>
        <taxon>Aconoidasida</taxon>
        <taxon>Nephromycida</taxon>
        <taxon>Cardiosporidium</taxon>
    </lineage>
</organism>
<dbReference type="Gene3D" id="3.90.360.10">
    <property type="entry name" value="Histone acetyl transferase 1 (HAT1), N-terminal domain"/>
    <property type="match status" value="1"/>
</dbReference>
<protein>
    <recommendedName>
        <fullName evidence="2">histone acetyltransferase</fullName>
        <ecNumber evidence="2">2.3.1.48</ecNumber>
    </recommendedName>
</protein>
<evidence type="ECO:0000256" key="4">
    <source>
        <dbReference type="ARBA" id="ARBA00023315"/>
    </source>
</evidence>
<comment type="catalytic activity">
    <reaction evidence="5">
        <text>L-lysyl-[protein] + acetyl-CoA = N(6)-acetyl-L-lysyl-[protein] + CoA + H(+)</text>
        <dbReference type="Rhea" id="RHEA:45948"/>
        <dbReference type="Rhea" id="RHEA-COMP:9752"/>
        <dbReference type="Rhea" id="RHEA-COMP:10731"/>
        <dbReference type="ChEBI" id="CHEBI:15378"/>
        <dbReference type="ChEBI" id="CHEBI:29969"/>
        <dbReference type="ChEBI" id="CHEBI:57287"/>
        <dbReference type="ChEBI" id="CHEBI:57288"/>
        <dbReference type="ChEBI" id="CHEBI:61930"/>
        <dbReference type="EC" id="2.3.1.48"/>
    </reaction>
</comment>
<proteinExistence type="inferred from homology"/>
<feature type="region of interest" description="Disordered" evidence="6">
    <location>
        <begin position="425"/>
        <end position="444"/>
    </location>
</feature>
<dbReference type="EMBL" id="JADAQX010001073">
    <property type="protein sequence ID" value="KAF8818383.1"/>
    <property type="molecule type" value="Genomic_DNA"/>
</dbReference>
<evidence type="ECO:0000256" key="3">
    <source>
        <dbReference type="ARBA" id="ARBA00022679"/>
    </source>
</evidence>
<feature type="region of interest" description="Disordered" evidence="6">
    <location>
        <begin position="216"/>
        <end position="340"/>
    </location>
</feature>
<dbReference type="InterPro" id="IPR019467">
    <property type="entry name" value="Hat1_N"/>
</dbReference>
<evidence type="ECO:0000256" key="5">
    <source>
        <dbReference type="ARBA" id="ARBA00048017"/>
    </source>
</evidence>
<dbReference type="EC" id="2.3.1.48" evidence="2"/>
<feature type="compositionally biased region" description="Polar residues" evidence="6">
    <location>
        <begin position="784"/>
        <end position="799"/>
    </location>
</feature>
<dbReference type="InterPro" id="IPR016181">
    <property type="entry name" value="Acyl_CoA_acyltransferase"/>
</dbReference>
<evidence type="ECO:0000259" key="7">
    <source>
        <dbReference type="Pfam" id="PF10394"/>
    </source>
</evidence>
<dbReference type="InterPro" id="IPR037113">
    <property type="entry name" value="Hat1_N_sf"/>
</dbReference>
<feature type="region of interest" description="Disordered" evidence="6">
    <location>
        <begin position="780"/>
        <end position="823"/>
    </location>
</feature>
<evidence type="ECO:0000313" key="8">
    <source>
        <dbReference type="EMBL" id="KAF8818383.1"/>
    </source>
</evidence>
<feature type="compositionally biased region" description="Basic residues" evidence="6">
    <location>
        <begin position="309"/>
        <end position="325"/>
    </location>
</feature>
<comment type="caution">
    <text evidence="8">The sequence shown here is derived from an EMBL/GenBank/DDBJ whole genome shotgun (WGS) entry which is preliminary data.</text>
</comment>
<evidence type="ECO:0000256" key="2">
    <source>
        <dbReference type="ARBA" id="ARBA00013184"/>
    </source>
</evidence>
<dbReference type="InterPro" id="IPR017380">
    <property type="entry name" value="Hist_AcTrfase_B-typ_cat-su"/>
</dbReference>
<name>A0ABQ7J5K1_9APIC</name>
<dbReference type="Pfam" id="PF10394">
    <property type="entry name" value="Hat1_N"/>
    <property type="match status" value="1"/>
</dbReference>
<feature type="compositionally biased region" description="Low complexity" evidence="6">
    <location>
        <begin position="802"/>
        <end position="818"/>
    </location>
</feature>
<dbReference type="Proteomes" id="UP000823046">
    <property type="component" value="Unassembled WGS sequence"/>
</dbReference>
<evidence type="ECO:0000256" key="1">
    <source>
        <dbReference type="ARBA" id="ARBA00010543"/>
    </source>
</evidence>
<gene>
    <name evidence="8" type="primary">HAT1</name>
    <name evidence="8" type="ORF">IE077_000286</name>
</gene>
<sequence>MPSPVPPPPSISVPSSTTASSASICRLDPLSVIRFLPVQTEEEFRHPVVHFSPLFAHHFFGEDNFIWGFEADLLISFYFIPFSFEVFLSIDGRPLPHLEDSTLPLLSLRRSLCHRTPFPGGLIDDAEQFKKILRERQTHSFFPPGRILFEIPFPLKGKRRKQQCPSRPAFTIPSEEVGRKPCLTPLCDFPPSHTLLQIRECTFHCSEEGNDGTYASLWDDHPVPIVESTPPRLRRISPSSAERLPSPPSEDRTEFIISENSKKRENSLLPIQGTLTSSDIPHEGNPSPASSNSEKINELAKEQTDVRPYRRTRTRRSSDTRKRRQSSPIKTDDAPVITSSTPLEGEINVSVVCPSIEEYNSPLNPGSVSFPLLHRRMEWFLHWFIESASPIESDERWRILLPYIVSSSSTGISSSSILRKSAVGSGRTLARKTARDTAPSPGSLPASLLSATSIKIPPMHASPISAASPPYKRFAVSAAKEAAGDENPKKEIMRSATLRSGGHSCTSKKISTPLSPKMDTRALKKRNSFSLPLETIPRSKIPLQRKQRGNPSRVEEKEKIEEDDQEEVTMKKSLRIHTGKPRKKAALSTLPSLTSYVNGDPPSSHDAPLLSSETHHFRFHLAGFATTYTFFSINQNRRRISQFMVFPHMQKRGIGMELLEQIYYAAIRDEKVCEITVEDPASTFTQLRDIVSLKLCFDSHQLPISCLYPPPSSSSVIKAEKRSTTKKLSKISEGFSSSLCYSNGYERKELIQMTKETAKQATRMRETLLLAHALPHPLPKSSFPLDSSSESNSTSQRLSNELLPSSSPLLSSGGSSSPTIIKDSCYPSTMEETRLENSDILKEVRIQIKKRLKREHLDDFAEFPGVGLSCGGNDMYKEMVKAELQRKWLEHFTVYYRTIHKLRSLFPL</sequence>
<evidence type="ECO:0000313" key="9">
    <source>
        <dbReference type="Proteomes" id="UP000823046"/>
    </source>
</evidence>
<dbReference type="PANTHER" id="PTHR12046">
    <property type="entry name" value="HISTONE ACETYLTRANSFERASE TYPE B CATALYTIC SUBUNIT"/>
    <property type="match status" value="1"/>
</dbReference>
<comment type="similarity">
    <text evidence="1">Belongs to the HAT1 family.</text>
</comment>
<evidence type="ECO:0000256" key="6">
    <source>
        <dbReference type="SAM" id="MobiDB-lite"/>
    </source>
</evidence>
<feature type="region of interest" description="Disordered" evidence="6">
    <location>
        <begin position="544"/>
        <end position="570"/>
    </location>
</feature>
<keyword evidence="9" id="KW-1185">Reference proteome</keyword>
<dbReference type="Gene3D" id="3.40.630.30">
    <property type="match status" value="1"/>
</dbReference>